<accession>A0A6J8D1I0</accession>
<feature type="region of interest" description="Disordered" evidence="1">
    <location>
        <begin position="112"/>
        <end position="216"/>
    </location>
</feature>
<reference evidence="2 3" key="1">
    <citation type="submission" date="2020-06" db="EMBL/GenBank/DDBJ databases">
        <authorList>
            <person name="Li R."/>
            <person name="Bekaert M."/>
        </authorList>
    </citation>
    <scope>NUCLEOTIDE SEQUENCE [LARGE SCALE GENOMIC DNA]</scope>
    <source>
        <strain evidence="3">wild</strain>
    </source>
</reference>
<evidence type="ECO:0000313" key="3">
    <source>
        <dbReference type="Proteomes" id="UP000507470"/>
    </source>
</evidence>
<feature type="compositionally biased region" description="Polar residues" evidence="1">
    <location>
        <begin position="113"/>
        <end position="132"/>
    </location>
</feature>
<dbReference type="AlphaFoldDB" id="A0A6J8D1I0"/>
<feature type="compositionally biased region" description="Basic residues" evidence="1">
    <location>
        <begin position="151"/>
        <end position="160"/>
    </location>
</feature>
<feature type="compositionally biased region" description="Polar residues" evidence="1">
    <location>
        <begin position="163"/>
        <end position="177"/>
    </location>
</feature>
<organism evidence="2 3">
    <name type="scientific">Mytilus coruscus</name>
    <name type="common">Sea mussel</name>
    <dbReference type="NCBI Taxonomy" id="42192"/>
    <lineage>
        <taxon>Eukaryota</taxon>
        <taxon>Metazoa</taxon>
        <taxon>Spiralia</taxon>
        <taxon>Lophotrochozoa</taxon>
        <taxon>Mollusca</taxon>
        <taxon>Bivalvia</taxon>
        <taxon>Autobranchia</taxon>
        <taxon>Pteriomorphia</taxon>
        <taxon>Mytilida</taxon>
        <taxon>Mytiloidea</taxon>
        <taxon>Mytilidae</taxon>
        <taxon>Mytilinae</taxon>
        <taxon>Mytilus</taxon>
    </lineage>
</organism>
<dbReference type="EMBL" id="CACVKT020006390">
    <property type="protein sequence ID" value="CAC5401112.1"/>
    <property type="molecule type" value="Genomic_DNA"/>
</dbReference>
<dbReference type="Proteomes" id="UP000507470">
    <property type="component" value="Unassembled WGS sequence"/>
</dbReference>
<keyword evidence="3" id="KW-1185">Reference proteome</keyword>
<feature type="region of interest" description="Disordered" evidence="1">
    <location>
        <begin position="88"/>
        <end position="107"/>
    </location>
</feature>
<sequence length="216" mass="24123">MAKSNEESQGEEKGTEEKMASYADATKTNPKTIDSSTMSGVKPVFVQEIDVFGSLTDRVTTKTLYLTNIEMYQTLENDLLDTTQQSKIPQSTIDASENTNDADDTTVDTYATQQPNHIDDPSTNSEPESTSIYEDDIDMSHSVPTPEEEKKKKKKSKKERKTTQTQITSFVSEQQELTPGKQKNNRNVERSPVTPTHVLHDNEGDTTAKRPKTLAT</sequence>
<feature type="region of interest" description="Disordered" evidence="1">
    <location>
        <begin position="1"/>
        <end position="38"/>
    </location>
</feature>
<feature type="compositionally biased region" description="Polar residues" evidence="1">
    <location>
        <begin position="88"/>
        <end position="97"/>
    </location>
</feature>
<gene>
    <name evidence="2" type="ORF">MCOR_35228</name>
</gene>
<name>A0A6J8D1I0_MYTCO</name>
<feature type="compositionally biased region" description="Polar residues" evidence="1">
    <location>
        <begin position="26"/>
        <end position="38"/>
    </location>
</feature>
<evidence type="ECO:0000313" key="2">
    <source>
        <dbReference type="EMBL" id="CAC5401112.1"/>
    </source>
</evidence>
<feature type="compositionally biased region" description="Basic and acidic residues" evidence="1">
    <location>
        <begin position="198"/>
        <end position="208"/>
    </location>
</feature>
<proteinExistence type="predicted"/>
<protein>
    <submittedName>
        <fullName evidence="2">Uncharacterized protein</fullName>
    </submittedName>
</protein>
<evidence type="ECO:0000256" key="1">
    <source>
        <dbReference type="SAM" id="MobiDB-lite"/>
    </source>
</evidence>
<feature type="compositionally biased region" description="Basic and acidic residues" evidence="1">
    <location>
        <begin position="1"/>
        <end position="19"/>
    </location>
</feature>